<dbReference type="EMBL" id="CP025012">
    <property type="protein sequence ID" value="AUW43951.1"/>
    <property type="molecule type" value="Genomic_DNA"/>
</dbReference>
<dbReference type="InterPro" id="IPR001646">
    <property type="entry name" value="5peptide_repeat"/>
</dbReference>
<dbReference type="Gene3D" id="2.160.20.80">
    <property type="entry name" value="E3 ubiquitin-protein ligase SopA"/>
    <property type="match status" value="1"/>
</dbReference>
<gene>
    <name evidence="1" type="ORF">CUJ84_Chr003620</name>
</gene>
<dbReference type="AlphaFoldDB" id="A0A2K9Z772"/>
<evidence type="ECO:0008006" key="3">
    <source>
        <dbReference type="Google" id="ProtNLM"/>
    </source>
</evidence>
<protein>
    <recommendedName>
        <fullName evidence="3">Pentapeptide repeat-containing protein</fullName>
    </recommendedName>
</protein>
<accession>A0A2K9Z772</accession>
<sequence length="421" mass="47011">MIKPRDIEILNRLSRAVSNDFLELTRIAKLDPRVDFRGADLRGVDFGASDLSGFDFTEADLTGANLRRAQIRSTTFNRTTLSGAIMPPKKTQLVRNSRTVPSKFHKTVIGGVLDHNEGRGRISKVLVTMPPGTGRHVLLEAMLEALDSQSLIDDVLVVVESVVARDEYVERLASVFDRSLIGIPPTRPRGDPAKRVEVVNFSALTKWIENKSLSALRPSRRLNTVVILGERNIGLRFIRNITQAFGDCGIICVQPRPSSEFQKVAFFDLDFRLTIQEALSEGAIDAAKVVMPMRDLIDTLQEQNAEASGVYIVPQEEDVEEFANNFSTLLHNSGMNWRVIPVRDRETLDPGTAGTVLVMRPTTAVRVDWSGPDFTFVSASLSPETAEKIAYPRHRTNRIFGPVVYDFEGSMIRYINDLRQT</sequence>
<dbReference type="Pfam" id="PF00805">
    <property type="entry name" value="Pentapeptide"/>
    <property type="match status" value="1"/>
</dbReference>
<evidence type="ECO:0000313" key="2">
    <source>
        <dbReference type="Proteomes" id="UP000238523"/>
    </source>
</evidence>
<organism evidence="1 2">
    <name type="scientific">Rhizobium leguminosarum</name>
    <dbReference type="NCBI Taxonomy" id="384"/>
    <lineage>
        <taxon>Bacteria</taxon>
        <taxon>Pseudomonadati</taxon>
        <taxon>Pseudomonadota</taxon>
        <taxon>Alphaproteobacteria</taxon>
        <taxon>Hyphomicrobiales</taxon>
        <taxon>Rhizobiaceae</taxon>
        <taxon>Rhizobium/Agrobacterium group</taxon>
        <taxon>Rhizobium</taxon>
    </lineage>
</organism>
<dbReference type="SUPFAM" id="SSF141571">
    <property type="entry name" value="Pentapeptide repeat-like"/>
    <property type="match status" value="1"/>
</dbReference>
<name>A0A2K9Z772_RHILE</name>
<reference evidence="1 2" key="1">
    <citation type="submission" date="2017-11" db="EMBL/GenBank/DDBJ databases">
        <title>Complete genome of Rhizobium leguminosarum Norway, an ineffective micro-symbiont.</title>
        <authorList>
            <person name="Hoffrichter A."/>
            <person name="Liang J."/>
            <person name="Brachmann A."/>
            <person name="Marin M."/>
        </authorList>
    </citation>
    <scope>NUCLEOTIDE SEQUENCE [LARGE SCALE GENOMIC DNA]</scope>
    <source>
        <strain evidence="1 2">Norway</strain>
    </source>
</reference>
<proteinExistence type="predicted"/>
<evidence type="ECO:0000313" key="1">
    <source>
        <dbReference type="EMBL" id="AUW43951.1"/>
    </source>
</evidence>
<dbReference type="Proteomes" id="UP000238523">
    <property type="component" value="Chromosome"/>
</dbReference>
<dbReference type="RefSeq" id="WP_105007054.1">
    <property type="nucleotide sequence ID" value="NZ_CP025012.1"/>
</dbReference>